<name>A0A7X0H9L5_9BACT</name>
<comment type="caution">
    <text evidence="1">The sequence shown here is derived from an EMBL/GenBank/DDBJ whole genome shotgun (WGS) entry which is preliminary data.</text>
</comment>
<dbReference type="Proteomes" id="UP000541810">
    <property type="component" value="Unassembled WGS sequence"/>
</dbReference>
<organism evidence="1 2">
    <name type="scientific">Algisphaera agarilytica</name>
    <dbReference type="NCBI Taxonomy" id="1385975"/>
    <lineage>
        <taxon>Bacteria</taxon>
        <taxon>Pseudomonadati</taxon>
        <taxon>Planctomycetota</taxon>
        <taxon>Phycisphaerae</taxon>
        <taxon>Phycisphaerales</taxon>
        <taxon>Phycisphaeraceae</taxon>
        <taxon>Algisphaera</taxon>
    </lineage>
</organism>
<keyword evidence="2" id="KW-1185">Reference proteome</keyword>
<dbReference type="RefSeq" id="WP_184679087.1">
    <property type="nucleotide sequence ID" value="NZ_JACHGY010000001.1"/>
</dbReference>
<sequence length="242" mass="27765">MAVLAVLGSDLMQKPVLNVKLICLHLLALAMAIPAASHTLPEDAPESSALERYEEKIYQARIDRIVFYELEIKKSESYFRREYGRMPRRDNYTRLAERDVNRADLYYSMKDALSGLKRDETSGILVSLDVVNPVAYDTGLLHQNIQGKQFFFVVKELLSEDECRIAVSYEDRSGTQGELHERYADHFVRDILIVGASTENLIVDEQLPVHWRLRPHEVIGVRDNSVWMIHPIMSDEDGISND</sequence>
<dbReference type="EMBL" id="JACHGY010000001">
    <property type="protein sequence ID" value="MBB6431632.1"/>
    <property type="molecule type" value="Genomic_DNA"/>
</dbReference>
<evidence type="ECO:0000313" key="2">
    <source>
        <dbReference type="Proteomes" id="UP000541810"/>
    </source>
</evidence>
<dbReference type="AlphaFoldDB" id="A0A7X0H9L5"/>
<accession>A0A7X0H9L5</accession>
<protein>
    <submittedName>
        <fullName evidence="1">Uncharacterized protein</fullName>
    </submittedName>
</protein>
<proteinExistence type="predicted"/>
<gene>
    <name evidence="1" type="ORF">HNQ40_003438</name>
</gene>
<reference evidence="1 2" key="1">
    <citation type="submission" date="2020-08" db="EMBL/GenBank/DDBJ databases">
        <title>Genomic Encyclopedia of Type Strains, Phase IV (KMG-IV): sequencing the most valuable type-strain genomes for metagenomic binning, comparative biology and taxonomic classification.</title>
        <authorList>
            <person name="Goeker M."/>
        </authorList>
    </citation>
    <scope>NUCLEOTIDE SEQUENCE [LARGE SCALE GENOMIC DNA]</scope>
    <source>
        <strain evidence="1 2">DSM 103725</strain>
    </source>
</reference>
<evidence type="ECO:0000313" key="1">
    <source>
        <dbReference type="EMBL" id="MBB6431632.1"/>
    </source>
</evidence>